<dbReference type="InterPro" id="IPR036908">
    <property type="entry name" value="RlpA-like_sf"/>
</dbReference>
<gene>
    <name evidence="3" type="ORF">UFOPK3423_01161</name>
</gene>
<dbReference type="PANTHER" id="PTHR34183">
    <property type="entry name" value="ENDOLYTIC PEPTIDOGLYCAN TRANSGLYCOSYLASE RLPA"/>
    <property type="match status" value="1"/>
</dbReference>
<dbReference type="CDD" id="cd22268">
    <property type="entry name" value="DPBB_RlpA-like"/>
    <property type="match status" value="1"/>
</dbReference>
<protein>
    <submittedName>
        <fullName evidence="3">Unannotated protein</fullName>
    </submittedName>
</protein>
<dbReference type="Gene3D" id="1.10.101.10">
    <property type="entry name" value="PGBD-like superfamily/PGBD"/>
    <property type="match status" value="1"/>
</dbReference>
<dbReference type="AlphaFoldDB" id="A0A6J7EEA9"/>
<evidence type="ECO:0000259" key="2">
    <source>
        <dbReference type="Pfam" id="PF03330"/>
    </source>
</evidence>
<dbReference type="Pfam" id="PF03330">
    <property type="entry name" value="DPBB_1"/>
    <property type="match status" value="1"/>
</dbReference>
<dbReference type="InterPro" id="IPR002477">
    <property type="entry name" value="Peptidoglycan-bd-like"/>
</dbReference>
<evidence type="ECO:0000259" key="1">
    <source>
        <dbReference type="Pfam" id="PF01471"/>
    </source>
</evidence>
<dbReference type="InterPro" id="IPR009009">
    <property type="entry name" value="RlpA-like_DPBB"/>
</dbReference>
<dbReference type="EMBL" id="CAFBLQ010000134">
    <property type="protein sequence ID" value="CAB4878799.1"/>
    <property type="molecule type" value="Genomic_DNA"/>
</dbReference>
<dbReference type="SUPFAM" id="SSF47090">
    <property type="entry name" value="PGBD-like"/>
    <property type="match status" value="1"/>
</dbReference>
<reference evidence="3" key="1">
    <citation type="submission" date="2020-05" db="EMBL/GenBank/DDBJ databases">
        <authorList>
            <person name="Chiriac C."/>
            <person name="Salcher M."/>
            <person name="Ghai R."/>
            <person name="Kavagutti S V."/>
        </authorList>
    </citation>
    <scope>NUCLEOTIDE SEQUENCE</scope>
</reference>
<dbReference type="PANTHER" id="PTHR34183:SF1">
    <property type="entry name" value="ENDOLYTIC PEPTIDOGLYCAN TRANSGLYCOSYLASE RLPA"/>
    <property type="match status" value="1"/>
</dbReference>
<feature type="domain" description="Peptidoglycan binding-like" evidence="1">
    <location>
        <begin position="70"/>
        <end position="125"/>
    </location>
</feature>
<accession>A0A6J7EEA9</accession>
<evidence type="ECO:0000313" key="3">
    <source>
        <dbReference type="EMBL" id="CAB4878799.1"/>
    </source>
</evidence>
<name>A0A6J7EEA9_9ZZZZ</name>
<dbReference type="Gene3D" id="2.40.40.10">
    <property type="entry name" value="RlpA-like domain"/>
    <property type="match status" value="1"/>
</dbReference>
<feature type="domain" description="RlpA-like protein double-psi beta-barrel" evidence="2">
    <location>
        <begin position="153"/>
        <end position="234"/>
    </location>
</feature>
<proteinExistence type="predicted"/>
<sequence>MAPLHARFWRVEMDQVRARATRRRSVSEIGRDRILRWTVLLGLVFTFAVVASAGAATRLGDRTLKVPMKGSDVHQLQLRLRSVGMFDAPATAHYGSLTRAAVRRYQRTRCLKADGIARRATIAALVSRAASCRTAGRRQSAPRAGRLMRTRVATWYGPGSYGSTTACGHVLRATTIGIAHRTLPCGTKVRLTYRGRSVFTRVIDRGPYVAGVDYDVTLAVARRLRMVEIGVAKLKADR</sequence>
<dbReference type="InterPro" id="IPR036366">
    <property type="entry name" value="PGBDSf"/>
</dbReference>
<organism evidence="3">
    <name type="scientific">freshwater metagenome</name>
    <dbReference type="NCBI Taxonomy" id="449393"/>
    <lineage>
        <taxon>unclassified sequences</taxon>
        <taxon>metagenomes</taxon>
        <taxon>ecological metagenomes</taxon>
    </lineage>
</organism>
<dbReference type="Pfam" id="PF01471">
    <property type="entry name" value="PG_binding_1"/>
    <property type="match status" value="1"/>
</dbReference>
<dbReference type="InterPro" id="IPR036365">
    <property type="entry name" value="PGBD-like_sf"/>
</dbReference>